<sequence>MSLNFRNDFAVLKIKDYICMEDDKIGALMPGCRGKNQLQLNDFVSASLKQQSADGASLLDVRNLLSARIE</sequence>
<evidence type="ECO:0000313" key="1">
    <source>
        <dbReference type="EMBL" id="KAF4030264.1"/>
    </source>
</evidence>
<dbReference type="EMBL" id="WSZM01000701">
    <property type="protein sequence ID" value="KAF4030264.1"/>
    <property type="molecule type" value="Genomic_DNA"/>
</dbReference>
<comment type="caution">
    <text evidence="1">The sequence shown here is derived from an EMBL/GenBank/DDBJ whole genome shotgun (WGS) entry which is preliminary data.</text>
</comment>
<evidence type="ECO:0000313" key="2">
    <source>
        <dbReference type="Proteomes" id="UP000602510"/>
    </source>
</evidence>
<reference evidence="1" key="1">
    <citation type="submission" date="2020-04" db="EMBL/GenBank/DDBJ databases">
        <title>Hybrid Assembly of Korean Phytophthora infestans isolates.</title>
        <authorList>
            <person name="Prokchorchik M."/>
            <person name="Lee Y."/>
            <person name="Seo J."/>
            <person name="Cho J.-H."/>
            <person name="Park Y.-E."/>
            <person name="Jang D.-C."/>
            <person name="Im J.-S."/>
            <person name="Choi J.-G."/>
            <person name="Park H.-J."/>
            <person name="Lee G.-B."/>
            <person name="Lee Y.-G."/>
            <person name="Hong S.-Y."/>
            <person name="Cho K."/>
            <person name="Sohn K.H."/>
        </authorList>
    </citation>
    <scope>NUCLEOTIDE SEQUENCE</scope>
    <source>
        <strain evidence="1">KR_1_A1</strain>
    </source>
</reference>
<name>A0A833SGH6_PHYIN</name>
<organism evidence="1 2">
    <name type="scientific">Phytophthora infestans</name>
    <name type="common">Potato late blight agent</name>
    <name type="synonym">Botrytis infestans</name>
    <dbReference type="NCBI Taxonomy" id="4787"/>
    <lineage>
        <taxon>Eukaryota</taxon>
        <taxon>Sar</taxon>
        <taxon>Stramenopiles</taxon>
        <taxon>Oomycota</taxon>
        <taxon>Peronosporomycetes</taxon>
        <taxon>Peronosporales</taxon>
        <taxon>Peronosporaceae</taxon>
        <taxon>Phytophthora</taxon>
    </lineage>
</organism>
<protein>
    <submittedName>
        <fullName evidence="1">Uncharacterized protein</fullName>
    </submittedName>
</protein>
<dbReference type="Proteomes" id="UP000602510">
    <property type="component" value="Unassembled WGS sequence"/>
</dbReference>
<proteinExistence type="predicted"/>
<dbReference type="AlphaFoldDB" id="A0A833SGH6"/>
<gene>
    <name evidence="1" type="ORF">GN244_ATG17950</name>
</gene>
<keyword evidence="2" id="KW-1185">Reference proteome</keyword>
<accession>A0A833SGH6</accession>